<organism evidence="3 4">
    <name type="scientific">Rossellomorea aquimaris</name>
    <dbReference type="NCBI Taxonomy" id="189382"/>
    <lineage>
        <taxon>Bacteria</taxon>
        <taxon>Bacillati</taxon>
        <taxon>Bacillota</taxon>
        <taxon>Bacilli</taxon>
        <taxon>Bacillales</taxon>
        <taxon>Bacillaceae</taxon>
        <taxon>Rossellomorea</taxon>
    </lineage>
</organism>
<evidence type="ECO:0000256" key="2">
    <source>
        <dbReference type="SAM" id="SignalP"/>
    </source>
</evidence>
<gene>
    <name evidence="3" type="ORF">DET59_11430</name>
</gene>
<evidence type="ECO:0000313" key="4">
    <source>
        <dbReference type="Proteomes" id="UP000252118"/>
    </source>
</evidence>
<dbReference type="Proteomes" id="UP000252118">
    <property type="component" value="Unassembled WGS sequence"/>
</dbReference>
<name>A0A366EJ67_9BACI</name>
<dbReference type="PROSITE" id="PS51257">
    <property type="entry name" value="PROKAR_LIPOPROTEIN"/>
    <property type="match status" value="1"/>
</dbReference>
<accession>A0A366EJ67</accession>
<dbReference type="EMBL" id="QNRJ01000014">
    <property type="protein sequence ID" value="RBP02467.1"/>
    <property type="molecule type" value="Genomic_DNA"/>
</dbReference>
<dbReference type="Pfam" id="PF07901">
    <property type="entry name" value="DUF1672"/>
    <property type="match status" value="1"/>
</dbReference>
<dbReference type="AlphaFoldDB" id="A0A366EJ67"/>
<keyword evidence="2" id="KW-0732">Signal</keyword>
<dbReference type="OrthoDB" id="2360336at2"/>
<dbReference type="InterPro" id="IPR012873">
    <property type="entry name" value="DUF1672"/>
</dbReference>
<evidence type="ECO:0000256" key="1">
    <source>
        <dbReference type="SAM" id="Coils"/>
    </source>
</evidence>
<keyword evidence="1" id="KW-0175">Coiled coil</keyword>
<feature type="signal peptide" evidence="2">
    <location>
        <begin position="1"/>
        <end position="27"/>
    </location>
</feature>
<protein>
    <submittedName>
        <fullName evidence="3">Uncharacterized protein DUF1672</fullName>
    </submittedName>
</protein>
<feature type="chain" id="PRO_5016596400" evidence="2">
    <location>
        <begin position="28"/>
        <end position="312"/>
    </location>
</feature>
<feature type="coiled-coil region" evidence="1">
    <location>
        <begin position="35"/>
        <end position="79"/>
    </location>
</feature>
<sequence>MNTKNKWIICGIGLSLLLGGCMNMDNANGNGVDEKEKAEKQVKNQYVSVQEYNGEGYTLKNGEETDKIAEENREEVEKAVKDFFLKEYKTDVKVHNIVGNVDGATVFVESTDPLHFYTYAVVPIDQSNEKILSDKVFSQEGQVESAITEGLYREIFKDEFDRLDEYLEKIANEEAVTGRTIKSLQNVGGSGYMTPYYFLSSSVSNDEAIKPVFELYMEDPQVSREKLRAAYNKKAFNPTYFEVVINLFMKEKETDPDEKVFNRVVNDIESMDDIPKGTYSIFVNDNTVLKQSFEGVKENSLEKTTPDEIIKE</sequence>
<comment type="caution">
    <text evidence="3">The sequence shown here is derived from an EMBL/GenBank/DDBJ whole genome shotgun (WGS) entry which is preliminary data.</text>
</comment>
<reference evidence="3 4" key="1">
    <citation type="submission" date="2018-06" db="EMBL/GenBank/DDBJ databases">
        <title>Freshwater and sediment microbial communities from various areas in North America, analyzing microbe dynamics in response to fracking.</title>
        <authorList>
            <person name="Lamendella R."/>
        </authorList>
    </citation>
    <scope>NUCLEOTIDE SEQUENCE [LARGE SCALE GENOMIC DNA]</scope>
    <source>
        <strain evidence="3 4">97B</strain>
    </source>
</reference>
<proteinExistence type="predicted"/>
<evidence type="ECO:0000313" key="3">
    <source>
        <dbReference type="EMBL" id="RBP02467.1"/>
    </source>
</evidence>